<dbReference type="AlphaFoldDB" id="A0A7C2ZA94"/>
<comment type="caution">
    <text evidence="10">The sequence shown here is derived from an EMBL/GenBank/DDBJ whole genome shotgun (WGS) entry which is preliminary data.</text>
</comment>
<comment type="cofactor">
    <cofactor evidence="1">
        <name>pyridoxal 5'-phosphate</name>
        <dbReference type="ChEBI" id="CHEBI:597326"/>
    </cofactor>
</comment>
<dbReference type="InterPro" id="IPR050103">
    <property type="entry name" value="Class-III_PLP-dep_AT"/>
</dbReference>
<dbReference type="InterPro" id="IPR015424">
    <property type="entry name" value="PyrdxlP-dep_Trfase"/>
</dbReference>
<organism evidence="10">
    <name type="scientific">Fervidicoccus fontis</name>
    <dbReference type="NCBI Taxonomy" id="683846"/>
    <lineage>
        <taxon>Archaea</taxon>
        <taxon>Thermoproteota</taxon>
        <taxon>Thermoprotei</taxon>
        <taxon>Fervidicoccales</taxon>
        <taxon>Fervidicoccaceae</taxon>
        <taxon>Fervidicoccus</taxon>
    </lineage>
</organism>
<dbReference type="RefSeq" id="WP_272984930.1">
    <property type="nucleotide sequence ID" value="NZ_DSFH01000022.1"/>
</dbReference>
<proteinExistence type="inferred from homology"/>
<dbReference type="Gene3D" id="3.40.640.10">
    <property type="entry name" value="Type I PLP-dependent aspartate aminotransferase-like (Major domain)"/>
    <property type="match status" value="1"/>
</dbReference>
<dbReference type="PANTHER" id="PTHR11986">
    <property type="entry name" value="AMINOTRANSFERASE CLASS III"/>
    <property type="match status" value="1"/>
</dbReference>
<sequence length="440" mass="49478">MNYALTEKYLQERKDYVMSAVSLYHPITVVRGENAFLFDTEGKKYIDFTSGIGVTSLGHANPELIDVAVEQLRKLWHISIVNLNYPSYVELAKKISEISPGKEKKRVAFWNSGSEAIDNAIKVARQATGRHIIVAFENAFHGRGTYGPALAATGKYMPYKESMEPFSQGVELLPYPYCYRCPFRHEYPECGLACLDYMKKWFTHARYPPNRIAAFLMEMIQGEGGFVVPPKEYVKELKSFLESNGILLIDDEVQAGFARTGKMWAVEHFDVEPDIMAFAKAVANGLPLSGIAVRESIAEKVHLGSLGGTFGGNPVSCAVGLKVLEIMKRDNLPARAEMLGRIIRKRLEEMYEKYEIIGDVRGLGIMQAIEIVKDRKTKEPDEDITKKIINTARERGLLLLIAGLYSNVIRLHPPLTIEEDVLKRGLDILDESIKEALKKK</sequence>
<evidence type="ECO:0000256" key="3">
    <source>
        <dbReference type="ARBA" id="ARBA00012924"/>
    </source>
</evidence>
<evidence type="ECO:0000256" key="1">
    <source>
        <dbReference type="ARBA" id="ARBA00001933"/>
    </source>
</evidence>
<dbReference type="GO" id="GO:0030170">
    <property type="term" value="F:pyridoxal phosphate binding"/>
    <property type="evidence" value="ECO:0007669"/>
    <property type="project" value="InterPro"/>
</dbReference>
<dbReference type="PIRSF" id="PIRSF000521">
    <property type="entry name" value="Transaminase_4ab_Lys_Orn"/>
    <property type="match status" value="1"/>
</dbReference>
<comment type="catalytic activity">
    <reaction evidence="7">
        <text>L-ornithine + 2-oxoglutarate = L-glutamate 5-semialdehyde + L-glutamate</text>
        <dbReference type="Rhea" id="RHEA:25160"/>
        <dbReference type="ChEBI" id="CHEBI:16810"/>
        <dbReference type="ChEBI" id="CHEBI:29985"/>
        <dbReference type="ChEBI" id="CHEBI:46911"/>
        <dbReference type="ChEBI" id="CHEBI:58066"/>
        <dbReference type="EC" id="2.6.1.13"/>
    </reaction>
</comment>
<dbReference type="PROSITE" id="PS00600">
    <property type="entry name" value="AA_TRANSFER_CLASS_3"/>
    <property type="match status" value="1"/>
</dbReference>
<dbReference type="Pfam" id="PF00202">
    <property type="entry name" value="Aminotran_3"/>
    <property type="match status" value="1"/>
</dbReference>
<evidence type="ECO:0000256" key="6">
    <source>
        <dbReference type="ARBA" id="ARBA00022898"/>
    </source>
</evidence>
<dbReference type="GO" id="GO:0042802">
    <property type="term" value="F:identical protein binding"/>
    <property type="evidence" value="ECO:0007669"/>
    <property type="project" value="TreeGrafter"/>
</dbReference>
<keyword evidence="4 10" id="KW-0032">Aminotransferase</keyword>
<dbReference type="GO" id="GO:0004587">
    <property type="term" value="F:ornithine aminotransferase activity"/>
    <property type="evidence" value="ECO:0007669"/>
    <property type="project" value="UniProtKB-EC"/>
</dbReference>
<evidence type="ECO:0000256" key="5">
    <source>
        <dbReference type="ARBA" id="ARBA00022679"/>
    </source>
</evidence>
<protein>
    <recommendedName>
        <fullName evidence="8">Ornithine aminotransferase</fullName>
        <ecNumber evidence="3">2.6.1.13</ecNumber>
    </recommendedName>
</protein>
<evidence type="ECO:0000313" key="10">
    <source>
        <dbReference type="EMBL" id="HEW63649.1"/>
    </source>
</evidence>
<evidence type="ECO:0000256" key="2">
    <source>
        <dbReference type="ARBA" id="ARBA00008954"/>
    </source>
</evidence>
<reference evidence="10" key="1">
    <citation type="journal article" date="2020" name="mSystems">
        <title>Genome- and Community-Level Interaction Insights into Carbon Utilization and Element Cycling Functions of Hydrothermarchaeota in Hydrothermal Sediment.</title>
        <authorList>
            <person name="Zhou Z."/>
            <person name="Liu Y."/>
            <person name="Xu W."/>
            <person name="Pan J."/>
            <person name="Luo Z.H."/>
            <person name="Li M."/>
        </authorList>
    </citation>
    <scope>NUCLEOTIDE SEQUENCE [LARGE SCALE GENOMIC DNA]</scope>
    <source>
        <strain evidence="10">SpSt-1261</strain>
    </source>
</reference>
<evidence type="ECO:0000256" key="4">
    <source>
        <dbReference type="ARBA" id="ARBA00022576"/>
    </source>
</evidence>
<keyword evidence="6 9" id="KW-0663">Pyridoxal phosphate</keyword>
<dbReference type="Proteomes" id="UP000886076">
    <property type="component" value="Unassembled WGS sequence"/>
</dbReference>
<evidence type="ECO:0000256" key="7">
    <source>
        <dbReference type="ARBA" id="ARBA00052899"/>
    </source>
</evidence>
<dbReference type="InterPro" id="IPR005814">
    <property type="entry name" value="Aminotrans_3"/>
</dbReference>
<dbReference type="CDD" id="cd00610">
    <property type="entry name" value="OAT_like"/>
    <property type="match status" value="1"/>
</dbReference>
<keyword evidence="5" id="KW-0808">Transferase</keyword>
<dbReference type="FunFam" id="3.40.640.10:FF:000013">
    <property type="entry name" value="4-aminobutyrate aminotransferase"/>
    <property type="match status" value="1"/>
</dbReference>
<dbReference type="InterPro" id="IPR015422">
    <property type="entry name" value="PyrdxlP-dep_Trfase_small"/>
</dbReference>
<comment type="similarity">
    <text evidence="2 9">Belongs to the class-III pyridoxal-phosphate-dependent aminotransferase family.</text>
</comment>
<dbReference type="InterPro" id="IPR049704">
    <property type="entry name" value="Aminotrans_3_PPA_site"/>
</dbReference>
<name>A0A7C2ZA94_9CREN</name>
<accession>A0A7C2ZA94</accession>
<evidence type="ECO:0000256" key="9">
    <source>
        <dbReference type="RuleBase" id="RU003560"/>
    </source>
</evidence>
<dbReference type="EC" id="2.6.1.13" evidence="3"/>
<dbReference type="EMBL" id="DSFH01000022">
    <property type="protein sequence ID" value="HEW63649.1"/>
    <property type="molecule type" value="Genomic_DNA"/>
</dbReference>
<dbReference type="InterPro" id="IPR015421">
    <property type="entry name" value="PyrdxlP-dep_Trfase_major"/>
</dbReference>
<gene>
    <name evidence="10" type="ORF">ENO39_01120</name>
</gene>
<evidence type="ECO:0000256" key="8">
    <source>
        <dbReference type="ARBA" id="ARBA00073894"/>
    </source>
</evidence>
<dbReference type="Gene3D" id="3.90.1150.10">
    <property type="entry name" value="Aspartate Aminotransferase, domain 1"/>
    <property type="match status" value="1"/>
</dbReference>
<dbReference type="SUPFAM" id="SSF53383">
    <property type="entry name" value="PLP-dependent transferases"/>
    <property type="match status" value="1"/>
</dbReference>